<keyword evidence="7" id="KW-0378">Hydrolase</keyword>
<keyword evidence="3 7" id="KW-0067">ATP-binding</keyword>
<dbReference type="InterPro" id="IPR050052">
    <property type="entry name" value="ATP-dep_Clp_protease_ClpX"/>
</dbReference>
<dbReference type="Gene3D" id="3.40.50.300">
    <property type="entry name" value="P-loop containing nucleotide triphosphate hydrolases"/>
    <property type="match status" value="2"/>
</dbReference>
<reference evidence="7" key="1">
    <citation type="submission" date="2017-11" db="EMBL/GenBank/DDBJ databases">
        <title>The sensing device of the deep-sea amphipod.</title>
        <authorList>
            <person name="Kobayashi H."/>
            <person name="Nagahama T."/>
            <person name="Arai W."/>
            <person name="Sasagawa Y."/>
            <person name="Umeda M."/>
            <person name="Hayashi T."/>
            <person name="Nikaido I."/>
            <person name="Watanabe H."/>
            <person name="Oguri K."/>
            <person name="Kitazato H."/>
            <person name="Fujioka K."/>
            <person name="Kido Y."/>
            <person name="Takami H."/>
        </authorList>
    </citation>
    <scope>NUCLEOTIDE SEQUENCE</scope>
    <source>
        <tissue evidence="7">Whole body</tissue>
    </source>
</reference>
<evidence type="ECO:0000256" key="1">
    <source>
        <dbReference type="ARBA" id="ARBA00009771"/>
    </source>
</evidence>
<dbReference type="GO" id="GO:0008233">
    <property type="term" value="F:peptidase activity"/>
    <property type="evidence" value="ECO:0007669"/>
    <property type="project" value="UniProtKB-KW"/>
</dbReference>
<dbReference type="Pfam" id="PF00004">
    <property type="entry name" value="AAA"/>
    <property type="match status" value="1"/>
</dbReference>
<proteinExistence type="evidence at transcript level"/>
<dbReference type="InterPro" id="IPR004491">
    <property type="entry name" value="HslU"/>
</dbReference>
<protein>
    <submittedName>
        <fullName evidence="7">ATP-dependent HslUV protease ATP-binding subunit HslU</fullName>
    </submittedName>
</protein>
<dbReference type="CDD" id="cd19498">
    <property type="entry name" value="RecA-like_HslU"/>
    <property type="match status" value="1"/>
</dbReference>
<dbReference type="InterPro" id="IPR003959">
    <property type="entry name" value="ATPase_AAA_core"/>
</dbReference>
<comment type="similarity">
    <text evidence="1">Belongs to the ClpX chaperone family. HslU subfamily.</text>
</comment>
<dbReference type="Gene3D" id="1.10.8.60">
    <property type="match status" value="1"/>
</dbReference>
<feature type="domain" description="AAA+ ATPase" evidence="5">
    <location>
        <begin position="139"/>
        <end position="420"/>
    </location>
</feature>
<dbReference type="SUPFAM" id="SSF52540">
    <property type="entry name" value="P-loop containing nucleoside triphosphate hydrolases"/>
    <property type="match status" value="1"/>
</dbReference>
<feature type="domain" description="Clp ATPase C-terminal" evidence="6">
    <location>
        <begin position="419"/>
        <end position="512"/>
    </location>
</feature>
<dbReference type="InterPro" id="IPR003593">
    <property type="entry name" value="AAA+_ATPase"/>
</dbReference>
<evidence type="ECO:0000259" key="5">
    <source>
        <dbReference type="SMART" id="SM00382"/>
    </source>
</evidence>
<dbReference type="GO" id="GO:0009376">
    <property type="term" value="C:HslUV protease complex"/>
    <property type="evidence" value="ECO:0007669"/>
    <property type="project" value="InterPro"/>
</dbReference>
<dbReference type="PANTHER" id="PTHR48102:SF3">
    <property type="entry name" value="ATP-DEPENDENT PROTEASE ATPASE SUBUNIT HSLU"/>
    <property type="match status" value="1"/>
</dbReference>
<evidence type="ECO:0000256" key="2">
    <source>
        <dbReference type="ARBA" id="ARBA00022741"/>
    </source>
</evidence>
<dbReference type="InterPro" id="IPR027417">
    <property type="entry name" value="P-loop_NTPase"/>
</dbReference>
<dbReference type="GO" id="GO:0016887">
    <property type="term" value="F:ATP hydrolysis activity"/>
    <property type="evidence" value="ECO:0007669"/>
    <property type="project" value="InterPro"/>
</dbReference>
<dbReference type="GO" id="GO:0005524">
    <property type="term" value="F:ATP binding"/>
    <property type="evidence" value="ECO:0007669"/>
    <property type="project" value="UniProtKB-KW"/>
</dbReference>
<organism evidence="7">
    <name type="scientific">Hirondellea gigas</name>
    <dbReference type="NCBI Taxonomy" id="1518452"/>
    <lineage>
        <taxon>Eukaryota</taxon>
        <taxon>Metazoa</taxon>
        <taxon>Ecdysozoa</taxon>
        <taxon>Arthropoda</taxon>
        <taxon>Crustacea</taxon>
        <taxon>Multicrustacea</taxon>
        <taxon>Malacostraca</taxon>
        <taxon>Eumalacostraca</taxon>
        <taxon>Peracarida</taxon>
        <taxon>Amphipoda</taxon>
        <taxon>Amphilochidea</taxon>
        <taxon>Lysianassida</taxon>
        <taxon>Lysianassidira</taxon>
        <taxon>Lysianassoidea</taxon>
        <taxon>Lysianassidae</taxon>
        <taxon>Hirondellea</taxon>
    </lineage>
</organism>
<sequence>MFPLVRCSGKILPQGRFRPGILAPRFQFHSRIGCLPSSLLSRWSTRSLSNSLNSPVGIRRFSGAAAAARESTTPIVLDATEEIEDDTTASGVQLLPREVVDHLDRYIIGQEAAKKAVAIAFRNRWRRHRLDKEMREEIMPKNMLMVGPTGCGKTEIARRLAKLADAPFLKIEATKFTEIGFHGRDVDSIIRDLIEISITQTKARRRRKVSGIVNKIVEEKIVERLVSHSASKRDKASFLKLLRDGEMEDMRIDIDLDIKYPDSGPEIPIGHVIEKNPHIMLEIRRLWGQGDKKERRNVDVKEARKLLSEMESDKLLNNDDIVKEAIRSAEQDGIVFLDEIDKICTSSQSLHSSADASAEGVQRDLLPLIEGCTVVTKYGNIETDHIMFIASGAFHSVKPSDMMAELQGRLPIRVELKGLTVNDLERILKEPEFNLLKQEIAMMSTEGVELSFDDDAIKEIAIVAADVNFSSENIGARRLYHIVEKVIETISFNAPDKKGKIVVSKDYVHKQCGSISQKTDLGKFII</sequence>
<evidence type="ECO:0000256" key="4">
    <source>
        <dbReference type="ARBA" id="ARBA00023186"/>
    </source>
</evidence>
<keyword evidence="2" id="KW-0547">Nucleotide-binding</keyword>
<name>A0A6A7FPN4_9CRUS</name>
<dbReference type="InterPro" id="IPR019489">
    <property type="entry name" value="Clp_ATPase_C"/>
</dbReference>
<dbReference type="PANTHER" id="PTHR48102">
    <property type="entry name" value="ATP-DEPENDENT CLP PROTEASE ATP-BINDING SUBUNIT CLPX-LIKE, MITOCHONDRIAL-RELATED"/>
    <property type="match status" value="1"/>
</dbReference>
<dbReference type="GO" id="GO:0051603">
    <property type="term" value="P:proteolysis involved in protein catabolic process"/>
    <property type="evidence" value="ECO:0007669"/>
    <property type="project" value="TreeGrafter"/>
</dbReference>
<evidence type="ECO:0000259" key="6">
    <source>
        <dbReference type="SMART" id="SM01086"/>
    </source>
</evidence>
<accession>A0A6A7FPN4</accession>
<dbReference type="SMART" id="SM00382">
    <property type="entry name" value="AAA"/>
    <property type="match status" value="1"/>
</dbReference>
<keyword evidence="4" id="KW-0143">Chaperone</keyword>
<dbReference type="EMBL" id="IACT01000783">
    <property type="protein sequence ID" value="LAC20164.1"/>
    <property type="molecule type" value="mRNA"/>
</dbReference>
<keyword evidence="7" id="KW-0645">Protease</keyword>
<evidence type="ECO:0000313" key="7">
    <source>
        <dbReference type="EMBL" id="LAC20164.1"/>
    </source>
</evidence>
<dbReference type="NCBIfam" id="NF003544">
    <property type="entry name" value="PRK05201.1"/>
    <property type="match status" value="1"/>
</dbReference>
<dbReference type="NCBIfam" id="TIGR00390">
    <property type="entry name" value="hslU"/>
    <property type="match status" value="1"/>
</dbReference>
<dbReference type="AlphaFoldDB" id="A0A6A7FPN4"/>
<evidence type="ECO:0000256" key="3">
    <source>
        <dbReference type="ARBA" id="ARBA00022840"/>
    </source>
</evidence>
<dbReference type="Pfam" id="PF07724">
    <property type="entry name" value="AAA_2"/>
    <property type="match status" value="1"/>
</dbReference>
<dbReference type="SMART" id="SM01086">
    <property type="entry name" value="ClpB_D2-small"/>
    <property type="match status" value="1"/>
</dbReference>